<evidence type="ECO:0000259" key="1">
    <source>
        <dbReference type="Pfam" id="PF09820"/>
    </source>
</evidence>
<protein>
    <submittedName>
        <fullName evidence="2">AAA family ATPase</fullName>
    </submittedName>
</protein>
<dbReference type="InterPro" id="IPR018631">
    <property type="entry name" value="AAA-ATPase-like_dom"/>
</dbReference>
<accession>A0A8H3LCQ6</accession>
<organism evidence="2 3">
    <name type="scientific">Rhizophagus clarus</name>
    <dbReference type="NCBI Taxonomy" id="94130"/>
    <lineage>
        <taxon>Eukaryota</taxon>
        <taxon>Fungi</taxon>
        <taxon>Fungi incertae sedis</taxon>
        <taxon>Mucoromycota</taxon>
        <taxon>Glomeromycotina</taxon>
        <taxon>Glomeromycetes</taxon>
        <taxon>Glomerales</taxon>
        <taxon>Glomeraceae</taxon>
        <taxon>Rhizophagus</taxon>
    </lineage>
</organism>
<dbReference type="OrthoDB" id="3068380at2759"/>
<dbReference type="Proteomes" id="UP000615446">
    <property type="component" value="Unassembled WGS sequence"/>
</dbReference>
<feature type="domain" description="AAA-ATPase-like" evidence="1">
    <location>
        <begin position="35"/>
        <end position="90"/>
    </location>
</feature>
<sequence length="92" mass="10861">MRKLILSFYSYFPFSYPFSQFYSSSSKPFKISLSESFDILRQKDSYYLDKTHFIPKIESLNASAILSLHPPYFGKTLFLSTLPSYYDIKNKE</sequence>
<dbReference type="AlphaFoldDB" id="A0A8H3LCQ6"/>
<comment type="caution">
    <text evidence="2">The sequence shown here is derived from an EMBL/GenBank/DDBJ whole genome shotgun (WGS) entry which is preliminary data.</text>
</comment>
<dbReference type="EMBL" id="BLAL01000160">
    <property type="protein sequence ID" value="GES86048.1"/>
    <property type="molecule type" value="Genomic_DNA"/>
</dbReference>
<reference evidence="2" key="1">
    <citation type="submission" date="2019-10" db="EMBL/GenBank/DDBJ databases">
        <title>Conservation and host-specific expression of non-tandemly repeated heterogenous ribosome RNA gene in arbuscular mycorrhizal fungi.</title>
        <authorList>
            <person name="Maeda T."/>
            <person name="Kobayashi Y."/>
            <person name="Nakagawa T."/>
            <person name="Ezawa T."/>
            <person name="Yamaguchi K."/>
            <person name="Bino T."/>
            <person name="Nishimoto Y."/>
            <person name="Shigenobu S."/>
            <person name="Kawaguchi M."/>
        </authorList>
    </citation>
    <scope>NUCLEOTIDE SEQUENCE</scope>
    <source>
        <strain evidence="2">HR1</strain>
    </source>
</reference>
<gene>
    <name evidence="2" type="ORF">RCL2_001312200</name>
</gene>
<name>A0A8H3LCQ6_9GLOM</name>
<dbReference type="Pfam" id="PF09820">
    <property type="entry name" value="AAA-ATPase_like"/>
    <property type="match status" value="1"/>
</dbReference>
<proteinExistence type="predicted"/>
<evidence type="ECO:0000313" key="3">
    <source>
        <dbReference type="Proteomes" id="UP000615446"/>
    </source>
</evidence>
<evidence type="ECO:0000313" key="2">
    <source>
        <dbReference type="EMBL" id="GES86048.1"/>
    </source>
</evidence>